<reference evidence="1" key="1">
    <citation type="journal article" date="2015" name="Nature">
        <title>Complex archaea that bridge the gap between prokaryotes and eukaryotes.</title>
        <authorList>
            <person name="Spang A."/>
            <person name="Saw J.H."/>
            <person name="Jorgensen S.L."/>
            <person name="Zaremba-Niedzwiedzka K."/>
            <person name="Martijn J."/>
            <person name="Lind A.E."/>
            <person name="van Eijk R."/>
            <person name="Schleper C."/>
            <person name="Guy L."/>
            <person name="Ettema T.J."/>
        </authorList>
    </citation>
    <scope>NUCLEOTIDE SEQUENCE</scope>
</reference>
<comment type="caution">
    <text evidence="1">The sequence shown here is derived from an EMBL/GenBank/DDBJ whole genome shotgun (WGS) entry which is preliminary data.</text>
</comment>
<name>A0A0F9TB74_9ZZZZ</name>
<evidence type="ECO:0000313" key="1">
    <source>
        <dbReference type="EMBL" id="KKN46191.1"/>
    </source>
</evidence>
<accession>A0A0F9TB74</accession>
<dbReference type="AlphaFoldDB" id="A0A0F9TB74"/>
<gene>
    <name evidence="1" type="ORF">LCGC14_0675410</name>
</gene>
<sequence length="255" mass="27421">MKSKSNKGATTAALTLLITSGMLASALGIRQVNDENNVTAWVVNKNMSAGQTVTVHDVEQKSIDPSNYSNIALSVQNPRALIGQKLATNKMVEQPLFDTDFIRAKSQNLSEAIPAGRVLYTLKLNTLDIPLSRIHKGDRLDIVAKTNRLVRTVARDVQLIGVSKGPKSQAAKSGVMDNLAKESNSAAGGVSLVLAVLPKDVYSLAGIDNADKVSIIVHSAYDIEQGRLQNFSRLQTSRTIEVVKGVKNEAVYVAK</sequence>
<proteinExistence type="predicted"/>
<dbReference type="EMBL" id="LAZR01001343">
    <property type="protein sequence ID" value="KKN46191.1"/>
    <property type="molecule type" value="Genomic_DNA"/>
</dbReference>
<protein>
    <recommendedName>
        <fullName evidence="2">SAF domain-containing protein</fullName>
    </recommendedName>
</protein>
<evidence type="ECO:0008006" key="2">
    <source>
        <dbReference type="Google" id="ProtNLM"/>
    </source>
</evidence>
<organism evidence="1">
    <name type="scientific">marine sediment metagenome</name>
    <dbReference type="NCBI Taxonomy" id="412755"/>
    <lineage>
        <taxon>unclassified sequences</taxon>
        <taxon>metagenomes</taxon>
        <taxon>ecological metagenomes</taxon>
    </lineage>
</organism>